<comment type="cofactor">
    <cofactor evidence="2">
        <name>FAD</name>
        <dbReference type="ChEBI" id="CHEBI:57692"/>
    </cofactor>
</comment>
<protein>
    <recommendedName>
        <fullName evidence="5">acyl-CoA oxidase</fullName>
        <ecNumber evidence="5">1.3.3.6</ecNumber>
    </recommendedName>
</protein>
<dbReference type="Proteomes" id="UP000283543">
    <property type="component" value="Unassembled WGS sequence"/>
</dbReference>
<dbReference type="PANTHER" id="PTHR10909:SF250">
    <property type="entry name" value="PEROXISOMAL ACYL-COENZYME A OXIDASE 1"/>
    <property type="match status" value="1"/>
</dbReference>
<feature type="domain" description="Acyl-CoA oxidase C-terminal" evidence="12">
    <location>
        <begin position="338"/>
        <end position="501"/>
    </location>
</feature>
<dbReference type="EMBL" id="QUTD01006807">
    <property type="protein sequence ID" value="RHY53342.1"/>
    <property type="molecule type" value="Genomic_DNA"/>
</dbReference>
<dbReference type="SUPFAM" id="SSF47203">
    <property type="entry name" value="Acyl-CoA dehydrogenase C-terminal domain-like"/>
    <property type="match status" value="1"/>
</dbReference>
<name>A0A397CUX5_APHAT</name>
<dbReference type="GO" id="GO:0071949">
    <property type="term" value="F:FAD binding"/>
    <property type="evidence" value="ECO:0007669"/>
    <property type="project" value="InterPro"/>
</dbReference>
<keyword evidence="8" id="KW-0276">Fatty acid metabolism</keyword>
<comment type="similarity">
    <text evidence="4">Belongs to the acyl-CoA oxidase family.</text>
</comment>
<evidence type="ECO:0000256" key="7">
    <source>
        <dbReference type="ARBA" id="ARBA00022827"/>
    </source>
</evidence>
<dbReference type="EC" id="1.3.3.6" evidence="5"/>
<keyword evidence="10" id="KW-0443">Lipid metabolism</keyword>
<gene>
    <name evidence="15" type="ORF">DYB25_007399</name>
    <name evidence="17" type="ORF">DYB30_004296</name>
    <name evidence="16" type="ORF">DYB34_008445</name>
</gene>
<evidence type="ECO:0000256" key="4">
    <source>
        <dbReference type="ARBA" id="ARBA00006288"/>
    </source>
</evidence>
<evidence type="ECO:0000313" key="16">
    <source>
        <dbReference type="EMBL" id="RHY35685.1"/>
    </source>
</evidence>
<keyword evidence="11" id="KW-0576">Peroxisome</keyword>
<evidence type="ECO:0000256" key="1">
    <source>
        <dbReference type="ARBA" id="ARBA00001201"/>
    </source>
</evidence>
<dbReference type="Proteomes" id="UP000266239">
    <property type="component" value="Unassembled WGS sequence"/>
</dbReference>
<reference evidence="18 19" key="1">
    <citation type="submission" date="2018-08" db="EMBL/GenBank/DDBJ databases">
        <title>Aphanomyces genome sequencing and annotation.</title>
        <authorList>
            <person name="Minardi D."/>
            <person name="Oidtmann B."/>
            <person name="Van Der Giezen M."/>
            <person name="Studholme D.J."/>
        </authorList>
    </citation>
    <scope>NUCLEOTIDE SEQUENCE [LARGE SCALE GENOMIC DNA]</scope>
    <source>
        <strain evidence="17 19">D2</strain>
        <strain evidence="16 20">Si</strain>
        <strain evidence="15 18">Yx</strain>
    </source>
</reference>
<dbReference type="FunFam" id="1.20.140.10:FF:000007">
    <property type="entry name" value="Acyl-coenzyme A oxidase"/>
    <property type="match status" value="1"/>
</dbReference>
<dbReference type="InterPro" id="IPR002655">
    <property type="entry name" value="Acyl-CoA_oxidase_C"/>
</dbReference>
<dbReference type="AlphaFoldDB" id="A0A397CUX5"/>
<dbReference type="Gene3D" id="2.40.110.10">
    <property type="entry name" value="Butyryl-CoA Dehydrogenase, subunit A, domain 2"/>
    <property type="match status" value="1"/>
</dbReference>
<dbReference type="VEuPathDB" id="FungiDB:H257_15217"/>
<evidence type="ECO:0000256" key="6">
    <source>
        <dbReference type="ARBA" id="ARBA00022630"/>
    </source>
</evidence>
<comment type="subcellular location">
    <subcellularLocation>
        <location evidence="3">Peroxisome</location>
    </subcellularLocation>
</comment>
<keyword evidence="6" id="KW-0285">Flavoprotein</keyword>
<dbReference type="InterPro" id="IPR009100">
    <property type="entry name" value="AcylCoA_DH/oxidase_NM_dom_sf"/>
</dbReference>
<evidence type="ECO:0000313" key="18">
    <source>
        <dbReference type="Proteomes" id="UP000266239"/>
    </source>
</evidence>
<dbReference type="FunFam" id="2.40.110.10:FF:000050">
    <property type="entry name" value="Acyl-coenzyme A oxidase"/>
    <property type="match status" value="1"/>
</dbReference>
<dbReference type="PANTHER" id="PTHR10909">
    <property type="entry name" value="ELECTRON TRANSPORT OXIDOREDUCTASE"/>
    <property type="match status" value="1"/>
</dbReference>
<evidence type="ECO:0000259" key="13">
    <source>
        <dbReference type="Pfam" id="PF02770"/>
    </source>
</evidence>
<dbReference type="InterPro" id="IPR037069">
    <property type="entry name" value="AcylCoA_DH/ox_N_sf"/>
</dbReference>
<dbReference type="Gene3D" id="1.20.140.10">
    <property type="entry name" value="Butyryl-CoA Dehydrogenase, subunit A, domain 3"/>
    <property type="match status" value="1"/>
</dbReference>
<dbReference type="GO" id="GO:0005777">
    <property type="term" value="C:peroxisome"/>
    <property type="evidence" value="ECO:0007669"/>
    <property type="project" value="UniProtKB-SubCell"/>
</dbReference>
<comment type="catalytic activity">
    <reaction evidence="1">
        <text>a 2,3-saturated acyl-CoA + O2 = a (2E)-enoyl-CoA + H2O2</text>
        <dbReference type="Rhea" id="RHEA:38959"/>
        <dbReference type="ChEBI" id="CHEBI:15379"/>
        <dbReference type="ChEBI" id="CHEBI:16240"/>
        <dbReference type="ChEBI" id="CHEBI:58856"/>
        <dbReference type="ChEBI" id="CHEBI:65111"/>
        <dbReference type="EC" id="1.3.3.6"/>
    </reaction>
</comment>
<dbReference type="SUPFAM" id="SSF56645">
    <property type="entry name" value="Acyl-CoA dehydrogenase NM domain-like"/>
    <property type="match status" value="2"/>
</dbReference>
<evidence type="ECO:0000259" key="12">
    <source>
        <dbReference type="Pfam" id="PF01756"/>
    </source>
</evidence>
<dbReference type="Proteomes" id="UP000266643">
    <property type="component" value="Unassembled WGS sequence"/>
</dbReference>
<evidence type="ECO:0000259" key="14">
    <source>
        <dbReference type="Pfam" id="PF14749"/>
    </source>
</evidence>
<organism evidence="17 19">
    <name type="scientific">Aphanomyces astaci</name>
    <name type="common">Crayfish plague agent</name>
    <dbReference type="NCBI Taxonomy" id="112090"/>
    <lineage>
        <taxon>Eukaryota</taxon>
        <taxon>Sar</taxon>
        <taxon>Stramenopiles</taxon>
        <taxon>Oomycota</taxon>
        <taxon>Saprolegniomycetes</taxon>
        <taxon>Saprolegniales</taxon>
        <taxon>Verrucalvaceae</taxon>
        <taxon>Aphanomyces</taxon>
    </lineage>
</organism>
<dbReference type="InterPro" id="IPR006091">
    <property type="entry name" value="Acyl-CoA_Oxase/DH_mid-dom"/>
</dbReference>
<dbReference type="Pfam" id="PF02770">
    <property type="entry name" value="Acyl-CoA_dh_M"/>
    <property type="match status" value="1"/>
</dbReference>
<dbReference type="Pfam" id="PF01756">
    <property type="entry name" value="ACOX"/>
    <property type="match status" value="1"/>
</dbReference>
<proteinExistence type="inferred from homology"/>
<evidence type="ECO:0000256" key="10">
    <source>
        <dbReference type="ARBA" id="ARBA00023098"/>
    </source>
</evidence>
<feature type="domain" description="Acyl-coenzyme A oxidase N-terminal" evidence="14">
    <location>
        <begin position="32"/>
        <end position="144"/>
    </location>
</feature>
<evidence type="ECO:0000256" key="9">
    <source>
        <dbReference type="ARBA" id="ARBA00023002"/>
    </source>
</evidence>
<dbReference type="GO" id="GO:0055088">
    <property type="term" value="P:lipid homeostasis"/>
    <property type="evidence" value="ECO:0007669"/>
    <property type="project" value="TreeGrafter"/>
</dbReference>
<sequence>MSTPQPPKVELADLSPLLLKKERATASFDVPLLIDVIHGSRDQQARRKHLLHLVINDPVLCDRDMISRNHKERYEKALEKSHAYAKLLETHHITDPDEQTYVYYAIGEPLPIDVHRSMFIPTLQNQMDDEQQAIWVPKATSFQITGAYAQTELGTHQLFLVLFRAFGCVHLLLLWLNSQPKLGHGSNVQGIETTAHYDKNTQEFVLNSPTLTSRKWWPGGLGKTANHCVLHARLLLDGKDRGVQAFLVPLRDTRTHETLPGITLGDIGPKIGFQSVDNGYVCTKDVLVQQHGAFLLKCLHNRRAPPTTSTPGLNLLEFLHVDAHSKCAASHPSDVRRPDVLLRAFQVRALELLVRADAHSQSLHHLTQASVAHAEWVVLSCFYAGVKDIKDGNLKLAMLQLWQLYGLWRLQANLGEFRLADHLSSTQGTWVQDQLLALLPLVRRNAVALVDGFGLSDFELNSTIGRYDGDIYRALVARAAAEPLNQTDVVPGYHQWLQPLLSAKL</sequence>
<dbReference type="InterPro" id="IPR036250">
    <property type="entry name" value="AcylCo_DH-like_C"/>
</dbReference>
<dbReference type="GO" id="GO:0033540">
    <property type="term" value="P:fatty acid beta-oxidation using acyl-CoA oxidase"/>
    <property type="evidence" value="ECO:0007669"/>
    <property type="project" value="TreeGrafter"/>
</dbReference>
<evidence type="ECO:0000256" key="8">
    <source>
        <dbReference type="ARBA" id="ARBA00022832"/>
    </source>
</evidence>
<evidence type="ECO:0000313" key="17">
    <source>
        <dbReference type="EMBL" id="RHY53342.1"/>
    </source>
</evidence>
<evidence type="ECO:0000256" key="5">
    <source>
        <dbReference type="ARBA" id="ARBA00012870"/>
    </source>
</evidence>
<dbReference type="Gene3D" id="1.10.540.10">
    <property type="entry name" value="Acyl-CoA dehydrogenase/oxidase, N-terminal domain"/>
    <property type="match status" value="1"/>
</dbReference>
<dbReference type="EMBL" id="QUTA01004302">
    <property type="protein sequence ID" value="RHY20291.1"/>
    <property type="molecule type" value="Genomic_DNA"/>
</dbReference>
<evidence type="ECO:0000313" key="19">
    <source>
        <dbReference type="Proteomes" id="UP000266643"/>
    </source>
</evidence>
<dbReference type="FunFam" id="1.10.540.10:FF:000006">
    <property type="entry name" value="Acyl-coenzyme A oxidase"/>
    <property type="match status" value="1"/>
</dbReference>
<accession>A0A397CUX5</accession>
<evidence type="ECO:0000256" key="3">
    <source>
        <dbReference type="ARBA" id="ARBA00004275"/>
    </source>
</evidence>
<keyword evidence="9" id="KW-0560">Oxidoreductase</keyword>
<evidence type="ECO:0000313" key="20">
    <source>
        <dbReference type="Proteomes" id="UP000283543"/>
    </source>
</evidence>
<dbReference type="VEuPathDB" id="FungiDB:H257_15219"/>
<comment type="caution">
    <text evidence="17">The sequence shown here is derived from an EMBL/GenBank/DDBJ whole genome shotgun (WGS) entry which is preliminary data.</text>
</comment>
<dbReference type="GO" id="GO:0005504">
    <property type="term" value="F:fatty acid binding"/>
    <property type="evidence" value="ECO:0007669"/>
    <property type="project" value="TreeGrafter"/>
</dbReference>
<evidence type="ECO:0000256" key="11">
    <source>
        <dbReference type="ARBA" id="ARBA00023140"/>
    </source>
</evidence>
<evidence type="ECO:0000256" key="2">
    <source>
        <dbReference type="ARBA" id="ARBA00001974"/>
    </source>
</evidence>
<feature type="domain" description="Acyl-CoA oxidase/dehydrogenase middle" evidence="13">
    <location>
        <begin position="183"/>
        <end position="286"/>
    </location>
</feature>
<keyword evidence="7" id="KW-0274">FAD</keyword>
<dbReference type="InterPro" id="IPR029320">
    <property type="entry name" value="Acyl-CoA_ox_N"/>
</dbReference>
<dbReference type="InterPro" id="IPR012258">
    <property type="entry name" value="Acyl-CoA_oxidase"/>
</dbReference>
<evidence type="ECO:0000313" key="15">
    <source>
        <dbReference type="EMBL" id="RHY20291.1"/>
    </source>
</evidence>
<dbReference type="GO" id="GO:0003997">
    <property type="term" value="F:acyl-CoA oxidase activity"/>
    <property type="evidence" value="ECO:0007669"/>
    <property type="project" value="UniProtKB-EC"/>
</dbReference>
<dbReference type="Pfam" id="PF14749">
    <property type="entry name" value="Acyl-CoA_ox_N"/>
    <property type="match status" value="1"/>
</dbReference>
<dbReference type="EMBL" id="QUTB01012295">
    <property type="protein sequence ID" value="RHY35685.1"/>
    <property type="molecule type" value="Genomic_DNA"/>
</dbReference>
<dbReference type="InterPro" id="IPR046373">
    <property type="entry name" value="Acyl-CoA_Oxase/DH_mid-dom_sf"/>
</dbReference>